<evidence type="ECO:0000259" key="2">
    <source>
        <dbReference type="Pfam" id="PF21787"/>
    </source>
</evidence>
<gene>
    <name evidence="4" type="primary">LOC119643964</name>
</gene>
<dbReference type="GeneID" id="119643964"/>
<dbReference type="AlphaFoldDB" id="A0A9C5ZFC6"/>
<reference evidence="4" key="1">
    <citation type="submission" date="2025-08" db="UniProtKB">
        <authorList>
            <consortium name="RefSeq"/>
        </authorList>
    </citation>
    <scope>IDENTIFICATION</scope>
    <source>
        <tissue evidence="4">Whole body pupa</tissue>
    </source>
</reference>
<name>A0A9C5ZFC6_9MUSC</name>
<sequence>MVYISDVIFSELLKKYPGLWGLEEGYICWKVAGRELADVLTKKTGMVITVEDVRLKLKTIKMSLKRLDKSEGTGYTGMSPYVWYAHKLGLKHAVDRITTQMLNYGEVPVDAVCGEIQSDTDCELKKLPEKRKRKQTGKQTENQIEESPFSVKSPDRYNSSNDCSYNVNRYTNDIYEEEPTTSAEAARKEKNKRLEPAVNPDEGQEIEETDSVMPDIEVLREVVRKLTPHDKIVQLHFDEVYTGQGSVYSRTEDILYGCGYILNQKLTETEEYRTVLVFGVRSILTAFNILLSAHPITRYKGNADLLEENLTIAEEIGLDVKAVVCNRSVQNRKTVTNFTNGKYNRQRADGSMYIVVHMYDYIHILDEFHQEIIQHNRRYDATIVTKVAARNAPIWRHWKKRGASLLVTSPQNLMETVQFFTPAMPAMLKTAIDRKFISGAKEIRTYELLAALTKFNSIFHSGKISSTKWQAQKAVLAEVTKYLQATLEVDLLASETVQTMKRFTELMDGLLEAYPGITIQAYRVSHDPLERFFCKIAPMQGKCTRPTTEIMKLVNRLIKSQIDFWGSGYSTTDDYHLIEKMDYRTAEHQAEDKFLPFGLDGVVFDDILTGEVTEEEEDYIRLLTGYGIAQYIREQVRCQECLEDLTQRKEDVCSQLTGDIVANDPRDDVILAHEYLEPEFPKPKVYAAFYDACDIYKSIMQKHMVEANIGKRVQATIVARLAFFREAGSCTNGRSHRTNLLGFIINLLLIGKNWVQPTVTNVSSF</sequence>
<dbReference type="KEGG" id="gfs:119643964"/>
<evidence type="ECO:0000313" key="3">
    <source>
        <dbReference type="Proteomes" id="UP000092443"/>
    </source>
</evidence>
<feature type="region of interest" description="Disordered" evidence="1">
    <location>
        <begin position="127"/>
        <end position="208"/>
    </location>
</feature>
<dbReference type="InterPro" id="IPR048365">
    <property type="entry name" value="TNP-like_RNaseH_N"/>
</dbReference>
<accession>A0A9C5ZFC6</accession>
<evidence type="ECO:0000313" key="4">
    <source>
        <dbReference type="RefSeq" id="XP_037899406.1"/>
    </source>
</evidence>
<proteinExistence type="predicted"/>
<organism evidence="3 4">
    <name type="scientific">Glossina fuscipes</name>
    <dbReference type="NCBI Taxonomy" id="7396"/>
    <lineage>
        <taxon>Eukaryota</taxon>
        <taxon>Metazoa</taxon>
        <taxon>Ecdysozoa</taxon>
        <taxon>Arthropoda</taxon>
        <taxon>Hexapoda</taxon>
        <taxon>Insecta</taxon>
        <taxon>Pterygota</taxon>
        <taxon>Neoptera</taxon>
        <taxon>Endopterygota</taxon>
        <taxon>Diptera</taxon>
        <taxon>Brachycera</taxon>
        <taxon>Muscomorpha</taxon>
        <taxon>Hippoboscoidea</taxon>
        <taxon>Glossinidae</taxon>
        <taxon>Glossina</taxon>
    </lineage>
</organism>
<feature type="compositionally biased region" description="Basic and acidic residues" evidence="1">
    <location>
        <begin position="185"/>
        <end position="195"/>
    </location>
</feature>
<evidence type="ECO:0000256" key="1">
    <source>
        <dbReference type="SAM" id="MobiDB-lite"/>
    </source>
</evidence>
<keyword evidence="3" id="KW-1185">Reference proteome</keyword>
<dbReference type="Pfam" id="PF21787">
    <property type="entry name" value="TNP-like_RNaseH_N"/>
    <property type="match status" value="1"/>
</dbReference>
<dbReference type="RefSeq" id="XP_037899406.1">
    <property type="nucleotide sequence ID" value="XM_038043478.1"/>
</dbReference>
<dbReference type="Proteomes" id="UP000092443">
    <property type="component" value="Unplaced"/>
</dbReference>
<feature type="domain" description="Transposable element P transposase-like RNase H" evidence="2">
    <location>
        <begin position="217"/>
        <end position="338"/>
    </location>
</feature>
<protein>
    <submittedName>
        <fullName evidence="4">Uncharacterized protein LOC119643964</fullName>
    </submittedName>
</protein>
<feature type="compositionally biased region" description="Polar residues" evidence="1">
    <location>
        <begin position="156"/>
        <end position="171"/>
    </location>
</feature>